<dbReference type="InterPro" id="IPR011010">
    <property type="entry name" value="DNA_brk_join_enz"/>
</dbReference>
<evidence type="ECO:0000313" key="3">
    <source>
        <dbReference type="EMBL" id="CDZ86742.1"/>
    </source>
</evidence>
<dbReference type="GO" id="GO:0006310">
    <property type="term" value="P:DNA recombination"/>
    <property type="evidence" value="ECO:0007669"/>
    <property type="project" value="UniProtKB-KW"/>
</dbReference>
<organism evidence="3">
    <name type="scientific">Citrobacter koseri</name>
    <name type="common">Citrobacter diversus</name>
    <dbReference type="NCBI Taxonomy" id="545"/>
    <lineage>
        <taxon>Bacteria</taxon>
        <taxon>Pseudomonadati</taxon>
        <taxon>Pseudomonadota</taxon>
        <taxon>Gammaproteobacteria</taxon>
        <taxon>Enterobacterales</taxon>
        <taxon>Enterobacteriaceae</taxon>
        <taxon>Citrobacter</taxon>
    </lineage>
</organism>
<dbReference type="EMBL" id="LK931339">
    <property type="protein sequence ID" value="CDZ86742.1"/>
    <property type="molecule type" value="Genomic_DNA"/>
</dbReference>
<sequence>MKVMQGKQIRSVGTVRNYEQALTRVCEWVKATRITTSLRSLTPSQAIDYLSVRGETVGQKTLDMERIAIQAMMHHVTGALKPDEKLPIIRSEHPQVLTGRAYTSRQVALIATAQTPKNALATEIAYAAGLRAHELHTLAPVSEQQPSNRPALESKWSGREGVLYTVRGKGGLIREVLLPPHLAEKLEQHRHPEPVKLTDRGIHYQSRYAIGGGKAWTNSFSAAAGRVLGWSAGAHGLRHSYAQERMRELQQQSMLRPQALTTVSQEMGHFRPEITEVYLR</sequence>
<reference evidence="3" key="1">
    <citation type="submission" date="2014-06" db="EMBL/GenBank/DDBJ databases">
        <authorList>
            <person name="Urmite Genomes Urmite Genomes"/>
        </authorList>
    </citation>
    <scope>NUCLEOTIDE SEQUENCE</scope>
</reference>
<dbReference type="InterPro" id="IPR013762">
    <property type="entry name" value="Integrase-like_cat_sf"/>
</dbReference>
<keyword evidence="1" id="KW-0233">DNA recombination</keyword>
<evidence type="ECO:0000259" key="2">
    <source>
        <dbReference type="PROSITE" id="PS51898"/>
    </source>
</evidence>
<protein>
    <submittedName>
        <fullName evidence="3">Tyrosine recombinase XerC</fullName>
    </submittedName>
</protein>
<dbReference type="AlphaFoldDB" id="A0A078LN02"/>
<feature type="domain" description="Tyr recombinase" evidence="2">
    <location>
        <begin position="92"/>
        <end position="280"/>
    </location>
</feature>
<dbReference type="InterPro" id="IPR002104">
    <property type="entry name" value="Integrase_catalytic"/>
</dbReference>
<proteinExistence type="predicted"/>
<dbReference type="GO" id="GO:0003677">
    <property type="term" value="F:DNA binding"/>
    <property type="evidence" value="ECO:0007669"/>
    <property type="project" value="InterPro"/>
</dbReference>
<dbReference type="GO" id="GO:0015074">
    <property type="term" value="P:DNA integration"/>
    <property type="evidence" value="ECO:0007669"/>
    <property type="project" value="InterPro"/>
</dbReference>
<dbReference type="Gene3D" id="1.10.443.10">
    <property type="entry name" value="Intergrase catalytic core"/>
    <property type="match status" value="1"/>
</dbReference>
<accession>A0A078LN02</accession>
<name>A0A078LN02_CITKO</name>
<dbReference type="PROSITE" id="PS51898">
    <property type="entry name" value="TYR_RECOMBINASE"/>
    <property type="match status" value="1"/>
</dbReference>
<dbReference type="SUPFAM" id="SSF56349">
    <property type="entry name" value="DNA breaking-rejoining enzymes"/>
    <property type="match status" value="1"/>
</dbReference>
<evidence type="ECO:0000256" key="1">
    <source>
        <dbReference type="ARBA" id="ARBA00023172"/>
    </source>
</evidence>
<gene>
    <name evidence="3" type="primary">xerC_5</name>
    <name evidence="3" type="ORF">BN1086_04995</name>
</gene>
<dbReference type="PATRIC" id="fig|545.12.peg.5037"/>